<evidence type="ECO:0000256" key="6">
    <source>
        <dbReference type="SAM" id="SignalP"/>
    </source>
</evidence>
<evidence type="ECO:0000313" key="8">
    <source>
        <dbReference type="Proteomes" id="UP000245678"/>
    </source>
</evidence>
<comment type="cofactor">
    <cofactor evidence="5">
        <name>Ca(2+)</name>
        <dbReference type="ChEBI" id="CHEBI:29108"/>
    </cofactor>
    <text evidence="5">Binds 1 Ca(2+) ion per dimer.</text>
</comment>
<dbReference type="PANTHER" id="PTHR34218:SF4">
    <property type="entry name" value="ACYL-HOMOSERINE LACTONE ACYLASE QUIP"/>
    <property type="match status" value="1"/>
</dbReference>
<proteinExistence type="inferred from homology"/>
<dbReference type="Gene3D" id="2.30.120.10">
    <property type="match status" value="1"/>
</dbReference>
<keyword evidence="6" id="KW-0732">Signal</keyword>
<dbReference type="Gene3D" id="1.10.1400.10">
    <property type="match status" value="1"/>
</dbReference>
<evidence type="ECO:0000256" key="1">
    <source>
        <dbReference type="ARBA" id="ARBA00006586"/>
    </source>
</evidence>
<keyword evidence="8" id="KW-1185">Reference proteome</keyword>
<organism evidence="7 8">
    <name type="scientific">Mucilaginibacter oryzae</name>
    <dbReference type="NCBI Taxonomy" id="468058"/>
    <lineage>
        <taxon>Bacteria</taxon>
        <taxon>Pseudomonadati</taxon>
        <taxon>Bacteroidota</taxon>
        <taxon>Sphingobacteriia</taxon>
        <taxon>Sphingobacteriales</taxon>
        <taxon>Sphingobacteriaceae</taxon>
        <taxon>Mucilaginibacter</taxon>
    </lineage>
</organism>
<feature type="binding site" evidence="5">
    <location>
        <position position="351"/>
    </location>
    <ligand>
        <name>Ca(2+)</name>
        <dbReference type="ChEBI" id="CHEBI:29108"/>
    </ligand>
</feature>
<dbReference type="PIRSF" id="PIRSF001227">
    <property type="entry name" value="Pen_acylase"/>
    <property type="match status" value="1"/>
</dbReference>
<feature type="binding site" evidence="5">
    <location>
        <position position="348"/>
    </location>
    <ligand>
        <name>Ca(2+)</name>
        <dbReference type="ChEBI" id="CHEBI:29108"/>
    </ligand>
</feature>
<keyword evidence="2" id="KW-0378">Hydrolase</keyword>
<accession>A0A316H788</accession>
<dbReference type="CDD" id="cd03747">
    <property type="entry name" value="Ntn_PGA_like"/>
    <property type="match status" value="1"/>
</dbReference>
<keyword evidence="5" id="KW-0479">Metal-binding</keyword>
<evidence type="ECO:0000256" key="2">
    <source>
        <dbReference type="ARBA" id="ARBA00022801"/>
    </source>
</evidence>
<dbReference type="InterPro" id="IPR002692">
    <property type="entry name" value="S45"/>
</dbReference>
<dbReference type="GO" id="GO:0016811">
    <property type="term" value="F:hydrolase activity, acting on carbon-nitrogen (but not peptide) bonds, in linear amides"/>
    <property type="evidence" value="ECO:0007669"/>
    <property type="project" value="InterPro"/>
</dbReference>
<evidence type="ECO:0000256" key="3">
    <source>
        <dbReference type="ARBA" id="ARBA00023145"/>
    </source>
</evidence>
<name>A0A316H788_9SPHI</name>
<dbReference type="EMBL" id="QGHA01000031">
    <property type="protein sequence ID" value="PWK64060.1"/>
    <property type="molecule type" value="Genomic_DNA"/>
</dbReference>
<gene>
    <name evidence="7" type="ORF">LX99_05106</name>
</gene>
<evidence type="ECO:0000313" key="7">
    <source>
        <dbReference type="EMBL" id="PWK64060.1"/>
    </source>
</evidence>
<dbReference type="Proteomes" id="UP000245678">
    <property type="component" value="Unassembled WGS sequence"/>
</dbReference>
<dbReference type="InterPro" id="IPR029055">
    <property type="entry name" value="Ntn_hydrolases_N"/>
</dbReference>
<dbReference type="AlphaFoldDB" id="A0A316H788"/>
<dbReference type="PANTHER" id="PTHR34218">
    <property type="entry name" value="PEPTIDASE S45 PENICILLIN AMIDASE"/>
    <property type="match status" value="1"/>
</dbReference>
<dbReference type="Gene3D" id="3.60.20.10">
    <property type="entry name" value="Glutamine Phosphoribosylpyrophosphate, subunit 1, domain 1"/>
    <property type="match status" value="1"/>
</dbReference>
<sequence length="810" mass="91015">MKTIKTLCCLVATICLIWAMQTKFGNIPPLGKFLNPVSGFWQNAEGPGTPPLTSLKLSGLKNSVTIKFDDRRIPHIFATNNHDLYFAQGYITARDRLWQMDLEVRSAAGRLSEIIGQAALPTDLYHRRMGMVFAAENTLKEIMKDPDSRLAINAYCAGVNAYIRQLNTKNLPIEYKLLDYNPEEWRPINSAFLLKLMSETLAGSSNELAMSETLQRLGWQKTEDLFPNRQSGDDPVIPAGTPWNFKALKVPERTTSTSPNTGISMLTKPKIEGIGSNNWAVAGSKTQSGFPILANDPHLNLTYPSIWYQVQTTAPGINANGVSFPGAPFIIIGFNNCISWGLTNVDADVLDWYKIRFRDKTRNQYWYNGKWCNVIKRLETIRIRGQQTLTDTVRYTVHGPIVYDNLSASGTGPNFVPAGSALRWIAHDPSNEFKTFYMLNRARSYADYRNALTFYTAPAQNFVFASTSKDVGITVDGKIPLKNQGQGKYILNGGDTASNWHGFIPFNQLPAVKNPERGFVSSANQSSTDNTYPYYINWRFSGYERGKRINERLAGMGKITIDSMRMLQLDDYNLRARDILPSMLSTMTSTGLNDEPKLIYNKLSKWSYRYTLQSIEASFFERWWLKFYWSIWARDFVHGTHPFYPPSADRTAALLIRQPNSSWFDDPKTTNHETAADVLRSSYLAAFHELEATYGKLGSAWQWGKVKKFEIRHLAGLEGFGSGNIATPGSASTINAIIDGHGPSWRMIVEMGPRVRAYGILPGGESGNPGSGFYDDMLSDWENGRLPELLFLSSPNETSNRIISTLTLNK</sequence>
<dbReference type="InterPro" id="IPR043146">
    <property type="entry name" value="Penicillin_amidase_N_B-knob"/>
</dbReference>
<reference evidence="7 8" key="1">
    <citation type="submission" date="2018-05" db="EMBL/GenBank/DDBJ databases">
        <title>Genomic Encyclopedia of Archaeal and Bacterial Type Strains, Phase II (KMG-II): from individual species to whole genera.</title>
        <authorList>
            <person name="Goeker M."/>
        </authorList>
    </citation>
    <scope>NUCLEOTIDE SEQUENCE [LARGE SCALE GENOMIC DNA]</scope>
    <source>
        <strain evidence="7 8">DSM 19975</strain>
    </source>
</reference>
<dbReference type="SUPFAM" id="SSF56235">
    <property type="entry name" value="N-terminal nucleophile aminohydrolases (Ntn hydrolases)"/>
    <property type="match status" value="1"/>
</dbReference>
<keyword evidence="3" id="KW-0865">Zymogen</keyword>
<evidence type="ECO:0000256" key="4">
    <source>
        <dbReference type="PIRSR" id="PIRSR001227-1"/>
    </source>
</evidence>
<dbReference type="GO" id="GO:0046872">
    <property type="term" value="F:metal ion binding"/>
    <property type="evidence" value="ECO:0007669"/>
    <property type="project" value="UniProtKB-KW"/>
</dbReference>
<evidence type="ECO:0000256" key="5">
    <source>
        <dbReference type="PIRSR" id="PIRSR001227-2"/>
    </source>
</evidence>
<dbReference type="InterPro" id="IPR043147">
    <property type="entry name" value="Penicillin_amidase_A-knob"/>
</dbReference>
<feature type="active site" description="Nucleophile" evidence="4">
    <location>
        <position position="276"/>
    </location>
</feature>
<dbReference type="RefSeq" id="WP_109611108.1">
    <property type="nucleotide sequence ID" value="NZ_QGHA01000031.1"/>
</dbReference>
<feature type="binding site" evidence="5">
    <location>
        <position position="207"/>
    </location>
    <ligand>
        <name>Ca(2+)</name>
        <dbReference type="ChEBI" id="CHEBI:29108"/>
    </ligand>
</feature>
<dbReference type="Gene3D" id="1.10.439.10">
    <property type="entry name" value="Penicillin Amidohydrolase, domain 1"/>
    <property type="match status" value="1"/>
</dbReference>
<dbReference type="Pfam" id="PF01804">
    <property type="entry name" value="Penicil_amidase"/>
    <property type="match status" value="1"/>
</dbReference>
<comment type="caution">
    <text evidence="7">The sequence shown here is derived from an EMBL/GenBank/DDBJ whole genome shotgun (WGS) entry which is preliminary data.</text>
</comment>
<dbReference type="InterPro" id="IPR014395">
    <property type="entry name" value="Pen/GL7ACA/AHL_acylase"/>
</dbReference>
<dbReference type="InterPro" id="IPR023343">
    <property type="entry name" value="Penicillin_amidase_dom1"/>
</dbReference>
<dbReference type="GO" id="GO:0017000">
    <property type="term" value="P:antibiotic biosynthetic process"/>
    <property type="evidence" value="ECO:0007669"/>
    <property type="project" value="InterPro"/>
</dbReference>
<comment type="similarity">
    <text evidence="1">Belongs to the peptidase S45 family.</text>
</comment>
<feature type="signal peptide" evidence="6">
    <location>
        <begin position="1"/>
        <end position="25"/>
    </location>
</feature>
<keyword evidence="5" id="KW-0106">Calcium</keyword>
<protein>
    <submittedName>
        <fullName evidence="7">Penicillin amidase</fullName>
    </submittedName>
</protein>
<feature type="chain" id="PRO_5016443627" evidence="6">
    <location>
        <begin position="26"/>
        <end position="810"/>
    </location>
</feature>